<sequence length="423" mass="48787">MASNSILTLGSYKNRKLISKKTILDTYKILGYIASGTYGKVYKAEYRSGSFNNNKTTTINSNANSNANSNTNHKNNHDLKKLLFAIKKFKGDSRDGEILHYTGLSQSACREIALSKELKHENIIQLVEIVLEKKSIYIVFEFAEHDLLQIIHFHSQNGLKPIPEFSFKSIMWQILNGVSYLHQNWIFHRDLKPANIMVTYDGIIKIGDLGLARKFDNPLQNFYTGDKVVVTIWYRAPELLLGGRHYTPAIDLWAVGCILAELLALRPIFKGEEAKIENRRTIPFQTNQMFKIIEILGKPTVKNWPTLDKYPEYQHLQNFKAYSNKLLTWFHNIGQSNSNLFSLLQTLLEYDPAERIAAYDALVHQYFLEPPYVSTNAFDGLPFKYPRRKITTDTTDLLQLQNKNYKRNPNDLDAISSRKRQKV</sequence>
<evidence type="ECO:0000256" key="20">
    <source>
        <dbReference type="ARBA" id="ARBA00049280"/>
    </source>
</evidence>
<dbReference type="InterPro" id="IPR000719">
    <property type="entry name" value="Prot_kinase_dom"/>
</dbReference>
<dbReference type="GO" id="GO:0070481">
    <property type="term" value="P:nuclear-transcribed mRNA catabolic process, non-stop decay"/>
    <property type="evidence" value="ECO:0007669"/>
    <property type="project" value="EnsemblFungi"/>
</dbReference>
<evidence type="ECO:0000256" key="2">
    <source>
        <dbReference type="ARBA" id="ARBA00006485"/>
    </source>
</evidence>
<comment type="subcellular location">
    <subcellularLocation>
        <location evidence="1">Nucleus</location>
    </subcellularLocation>
</comment>
<organism evidence="22 23">
    <name type="scientific">Ascoidea rubescens DSM 1968</name>
    <dbReference type="NCBI Taxonomy" id="1344418"/>
    <lineage>
        <taxon>Eukaryota</taxon>
        <taxon>Fungi</taxon>
        <taxon>Dikarya</taxon>
        <taxon>Ascomycota</taxon>
        <taxon>Saccharomycotina</taxon>
        <taxon>Saccharomycetes</taxon>
        <taxon>Ascoideaceae</taxon>
        <taxon>Ascoidea</taxon>
    </lineage>
</organism>
<dbReference type="InterPro" id="IPR008271">
    <property type="entry name" value="Ser/Thr_kinase_AS"/>
</dbReference>
<evidence type="ECO:0000256" key="18">
    <source>
        <dbReference type="ARBA" id="ARBA00047811"/>
    </source>
</evidence>
<keyword evidence="6" id="KW-0723">Serine/threonine-protein kinase</keyword>
<dbReference type="InterPro" id="IPR011009">
    <property type="entry name" value="Kinase-like_dom_sf"/>
</dbReference>
<keyword evidence="23" id="KW-1185">Reference proteome</keyword>
<dbReference type="GO" id="GO:1990508">
    <property type="term" value="C:CKM complex"/>
    <property type="evidence" value="ECO:0007669"/>
    <property type="project" value="EnsemblFungi"/>
</dbReference>
<evidence type="ECO:0000256" key="17">
    <source>
        <dbReference type="ARBA" id="ARBA00041823"/>
    </source>
</evidence>
<dbReference type="GO" id="GO:0016592">
    <property type="term" value="C:mediator complex"/>
    <property type="evidence" value="ECO:0007669"/>
    <property type="project" value="EnsemblFungi"/>
</dbReference>
<dbReference type="FunCoup" id="A0A1D2VM87">
    <property type="interactions" value="1069"/>
</dbReference>
<keyword evidence="16" id="KW-0539">Nucleus</keyword>
<dbReference type="PROSITE" id="PS00108">
    <property type="entry name" value="PROTEIN_KINASE_ST"/>
    <property type="match status" value="1"/>
</dbReference>
<dbReference type="OrthoDB" id="6284126at2759"/>
<evidence type="ECO:0000256" key="7">
    <source>
        <dbReference type="ARBA" id="ARBA00022679"/>
    </source>
</evidence>
<evidence type="ECO:0000256" key="11">
    <source>
        <dbReference type="ARBA" id="ARBA00022840"/>
    </source>
</evidence>
<dbReference type="GO" id="GO:0046872">
    <property type="term" value="F:metal ion binding"/>
    <property type="evidence" value="ECO:0007669"/>
    <property type="project" value="UniProtKB-KW"/>
</dbReference>
<evidence type="ECO:0000256" key="5">
    <source>
        <dbReference type="ARBA" id="ARBA00022491"/>
    </source>
</evidence>
<evidence type="ECO:0000256" key="4">
    <source>
        <dbReference type="ARBA" id="ARBA00012425"/>
    </source>
</evidence>
<dbReference type="SMART" id="SM00220">
    <property type="entry name" value="S_TKc"/>
    <property type="match status" value="1"/>
</dbReference>
<evidence type="ECO:0000313" key="23">
    <source>
        <dbReference type="Proteomes" id="UP000095038"/>
    </source>
</evidence>
<dbReference type="GO" id="GO:0031648">
    <property type="term" value="P:protein destabilization"/>
    <property type="evidence" value="ECO:0007669"/>
    <property type="project" value="EnsemblFungi"/>
</dbReference>
<keyword evidence="5" id="KW-0678">Repressor</keyword>
<evidence type="ECO:0000256" key="1">
    <source>
        <dbReference type="ARBA" id="ARBA00004123"/>
    </source>
</evidence>
<dbReference type="AlphaFoldDB" id="A0A1D2VM87"/>
<dbReference type="Gene3D" id="1.10.510.10">
    <property type="entry name" value="Transferase(Phosphotransferase) domain 1"/>
    <property type="match status" value="1"/>
</dbReference>
<keyword evidence="14" id="KW-0010">Activator</keyword>
<evidence type="ECO:0000256" key="10">
    <source>
        <dbReference type="ARBA" id="ARBA00022777"/>
    </source>
</evidence>
<dbReference type="Gene3D" id="3.30.200.20">
    <property type="entry name" value="Phosphorylase Kinase, domain 1"/>
    <property type="match status" value="1"/>
</dbReference>
<proteinExistence type="inferred from homology"/>
<evidence type="ECO:0000256" key="9">
    <source>
        <dbReference type="ARBA" id="ARBA00022741"/>
    </source>
</evidence>
<keyword evidence="10 22" id="KW-0418">Kinase</keyword>
<keyword evidence="7" id="KW-0808">Transferase</keyword>
<dbReference type="Pfam" id="PF00069">
    <property type="entry name" value="Pkinase"/>
    <property type="match status" value="1"/>
</dbReference>
<evidence type="ECO:0000256" key="6">
    <source>
        <dbReference type="ARBA" id="ARBA00022527"/>
    </source>
</evidence>
<reference evidence="23" key="1">
    <citation type="submission" date="2016-05" db="EMBL/GenBank/DDBJ databases">
        <title>Comparative genomics of biotechnologically important yeasts.</title>
        <authorList>
            <consortium name="DOE Joint Genome Institute"/>
            <person name="Riley R."/>
            <person name="Haridas S."/>
            <person name="Wolfe K.H."/>
            <person name="Lopes M.R."/>
            <person name="Hittinger C.T."/>
            <person name="Goker M."/>
            <person name="Salamov A."/>
            <person name="Wisecaver J."/>
            <person name="Long T.M."/>
            <person name="Aerts A.L."/>
            <person name="Barry K."/>
            <person name="Choi C."/>
            <person name="Clum A."/>
            <person name="Coughlan A.Y."/>
            <person name="Deshpande S."/>
            <person name="Douglass A.P."/>
            <person name="Hanson S.J."/>
            <person name="Klenk H.-P."/>
            <person name="Labutti K."/>
            <person name="Lapidus A."/>
            <person name="Lindquist E."/>
            <person name="Lipzen A."/>
            <person name="Meier-Kolthoff J.P."/>
            <person name="Ohm R.A."/>
            <person name="Otillar R.P."/>
            <person name="Pangilinan J."/>
            <person name="Peng Y."/>
            <person name="Rokas A."/>
            <person name="Rosa C.A."/>
            <person name="Scheuner C."/>
            <person name="Sibirny A.A."/>
            <person name="Slot J.C."/>
            <person name="Stielow J.B."/>
            <person name="Sun H."/>
            <person name="Kurtzman C.P."/>
            <person name="Blackwell M."/>
            <person name="Grigoriev I.V."/>
            <person name="Jeffries T.W."/>
        </authorList>
    </citation>
    <scope>NUCLEOTIDE SEQUENCE [LARGE SCALE GENOMIC DNA]</scope>
    <source>
        <strain evidence="23">DSM 1968</strain>
    </source>
</reference>
<comment type="similarity">
    <text evidence="2">Belongs to the protein kinase superfamily. CMGC Ser/Thr protein kinase family. CDC2/CDKX subfamily.</text>
</comment>
<dbReference type="PANTHER" id="PTHR24056:SF495">
    <property type="entry name" value="CYCLIN-DEPENDENT KINASE 8-RELATED"/>
    <property type="match status" value="1"/>
</dbReference>
<dbReference type="EMBL" id="KV454476">
    <property type="protein sequence ID" value="ODV62721.1"/>
    <property type="molecule type" value="Genomic_DNA"/>
</dbReference>
<keyword evidence="11" id="KW-0067">ATP-binding</keyword>
<dbReference type="GO" id="GO:0008353">
    <property type="term" value="F:RNA polymerase II CTD heptapeptide repeat kinase activity"/>
    <property type="evidence" value="ECO:0007669"/>
    <property type="project" value="UniProtKB-EC"/>
</dbReference>
<dbReference type="RefSeq" id="XP_020049028.1">
    <property type="nucleotide sequence ID" value="XM_020190267.1"/>
</dbReference>
<dbReference type="PROSITE" id="PS50011">
    <property type="entry name" value="PROTEIN_KINASE_DOM"/>
    <property type="match status" value="1"/>
</dbReference>
<evidence type="ECO:0000256" key="16">
    <source>
        <dbReference type="ARBA" id="ARBA00023242"/>
    </source>
</evidence>
<comment type="catalytic activity">
    <reaction evidence="18">
        <text>L-threonyl-[protein] + ATP = O-phospho-L-threonyl-[protein] + ADP + H(+)</text>
        <dbReference type="Rhea" id="RHEA:46608"/>
        <dbReference type="Rhea" id="RHEA-COMP:11060"/>
        <dbReference type="Rhea" id="RHEA-COMP:11605"/>
        <dbReference type="ChEBI" id="CHEBI:15378"/>
        <dbReference type="ChEBI" id="CHEBI:30013"/>
        <dbReference type="ChEBI" id="CHEBI:30616"/>
        <dbReference type="ChEBI" id="CHEBI:61977"/>
        <dbReference type="ChEBI" id="CHEBI:456216"/>
        <dbReference type="EC" id="2.7.11.22"/>
    </reaction>
</comment>
<dbReference type="GO" id="GO:0004693">
    <property type="term" value="F:cyclin-dependent protein serine/threonine kinase activity"/>
    <property type="evidence" value="ECO:0007669"/>
    <property type="project" value="UniProtKB-EC"/>
</dbReference>
<protein>
    <recommendedName>
        <fullName evidence="17">Cyclin-dependent kinase 8</fullName>
        <ecNumber evidence="4">2.7.11.22</ecNumber>
        <ecNumber evidence="3">2.7.11.23</ecNumber>
    </recommendedName>
</protein>
<dbReference type="InterPro" id="IPR050108">
    <property type="entry name" value="CDK"/>
</dbReference>
<dbReference type="GO" id="GO:0005524">
    <property type="term" value="F:ATP binding"/>
    <property type="evidence" value="ECO:0007669"/>
    <property type="project" value="UniProtKB-KW"/>
</dbReference>
<gene>
    <name evidence="22" type="ORF">ASCRUDRAFT_31384</name>
</gene>
<keyword evidence="12" id="KW-0460">Magnesium</keyword>
<evidence type="ECO:0000256" key="8">
    <source>
        <dbReference type="ARBA" id="ARBA00022723"/>
    </source>
</evidence>
<evidence type="ECO:0000256" key="14">
    <source>
        <dbReference type="ARBA" id="ARBA00023159"/>
    </source>
</evidence>
<accession>A0A1D2VM87</accession>
<dbReference type="InParanoid" id="A0A1D2VM87"/>
<name>A0A1D2VM87_9ASCO</name>
<evidence type="ECO:0000256" key="12">
    <source>
        <dbReference type="ARBA" id="ARBA00022842"/>
    </source>
</evidence>
<dbReference type="PANTHER" id="PTHR24056">
    <property type="entry name" value="CELL DIVISION PROTEIN KINASE"/>
    <property type="match status" value="1"/>
</dbReference>
<keyword evidence="8" id="KW-0479">Metal-binding</keyword>
<comment type="catalytic activity">
    <reaction evidence="19">
        <text>L-seryl-[protein] + ATP = O-phospho-L-seryl-[protein] + ADP + H(+)</text>
        <dbReference type="Rhea" id="RHEA:17989"/>
        <dbReference type="Rhea" id="RHEA-COMP:9863"/>
        <dbReference type="Rhea" id="RHEA-COMP:11604"/>
        <dbReference type="ChEBI" id="CHEBI:15378"/>
        <dbReference type="ChEBI" id="CHEBI:29999"/>
        <dbReference type="ChEBI" id="CHEBI:30616"/>
        <dbReference type="ChEBI" id="CHEBI:83421"/>
        <dbReference type="ChEBI" id="CHEBI:456216"/>
        <dbReference type="EC" id="2.7.11.22"/>
    </reaction>
</comment>
<dbReference type="SUPFAM" id="SSF56112">
    <property type="entry name" value="Protein kinase-like (PK-like)"/>
    <property type="match status" value="1"/>
</dbReference>
<dbReference type="GO" id="GO:0000122">
    <property type="term" value="P:negative regulation of transcription by RNA polymerase II"/>
    <property type="evidence" value="ECO:0007669"/>
    <property type="project" value="EnsemblFungi"/>
</dbReference>
<evidence type="ECO:0000256" key="19">
    <source>
        <dbReference type="ARBA" id="ARBA00048367"/>
    </source>
</evidence>
<dbReference type="EC" id="2.7.11.22" evidence="4"/>
<dbReference type="Proteomes" id="UP000095038">
    <property type="component" value="Unassembled WGS sequence"/>
</dbReference>
<evidence type="ECO:0000256" key="3">
    <source>
        <dbReference type="ARBA" id="ARBA00012409"/>
    </source>
</evidence>
<keyword evidence="15" id="KW-0804">Transcription</keyword>
<comment type="catalytic activity">
    <reaction evidence="20">
        <text>[DNA-directed RNA polymerase] + ATP = phospho-[DNA-directed RNA polymerase] + ADP + H(+)</text>
        <dbReference type="Rhea" id="RHEA:10216"/>
        <dbReference type="Rhea" id="RHEA-COMP:11321"/>
        <dbReference type="Rhea" id="RHEA-COMP:11322"/>
        <dbReference type="ChEBI" id="CHEBI:15378"/>
        <dbReference type="ChEBI" id="CHEBI:30616"/>
        <dbReference type="ChEBI" id="CHEBI:43176"/>
        <dbReference type="ChEBI" id="CHEBI:68546"/>
        <dbReference type="ChEBI" id="CHEBI:456216"/>
        <dbReference type="EC" id="2.7.11.23"/>
    </reaction>
</comment>
<evidence type="ECO:0000313" key="22">
    <source>
        <dbReference type="EMBL" id="ODV62721.1"/>
    </source>
</evidence>
<dbReference type="GO" id="GO:0060258">
    <property type="term" value="P:negative regulation of filamentous growth"/>
    <property type="evidence" value="ECO:0007669"/>
    <property type="project" value="EnsemblFungi"/>
</dbReference>
<evidence type="ECO:0000256" key="15">
    <source>
        <dbReference type="ARBA" id="ARBA00023163"/>
    </source>
</evidence>
<dbReference type="GeneID" id="30963903"/>
<dbReference type="GO" id="GO:0045944">
    <property type="term" value="P:positive regulation of transcription by RNA polymerase II"/>
    <property type="evidence" value="ECO:0007669"/>
    <property type="project" value="EnsemblFungi"/>
</dbReference>
<feature type="domain" description="Protein kinase" evidence="21">
    <location>
        <begin position="27"/>
        <end position="367"/>
    </location>
</feature>
<keyword evidence="13" id="KW-0805">Transcription regulation</keyword>
<dbReference type="EC" id="2.7.11.23" evidence="3"/>
<dbReference type="FunFam" id="1.10.510.10:FF:000408">
    <property type="entry name" value="Serine/threonine-protein kinase SSN3"/>
    <property type="match status" value="1"/>
</dbReference>
<keyword evidence="9" id="KW-0547">Nucleotide-binding</keyword>
<dbReference type="STRING" id="1344418.A0A1D2VM87"/>
<evidence type="ECO:0000256" key="13">
    <source>
        <dbReference type="ARBA" id="ARBA00023015"/>
    </source>
</evidence>
<evidence type="ECO:0000259" key="21">
    <source>
        <dbReference type="PROSITE" id="PS50011"/>
    </source>
</evidence>